<dbReference type="OrthoDB" id="21221at2759"/>
<reference evidence="2 3" key="1">
    <citation type="journal article" date="2019" name="Commun. Biol.">
        <title>The bagworm genome reveals a unique fibroin gene that provides high tensile strength.</title>
        <authorList>
            <person name="Kono N."/>
            <person name="Nakamura H."/>
            <person name="Ohtoshi R."/>
            <person name="Tomita M."/>
            <person name="Numata K."/>
            <person name="Arakawa K."/>
        </authorList>
    </citation>
    <scope>NUCLEOTIDE SEQUENCE [LARGE SCALE GENOMIC DNA]</scope>
</reference>
<evidence type="ECO:0000313" key="2">
    <source>
        <dbReference type="EMBL" id="GBP63467.1"/>
    </source>
</evidence>
<keyword evidence="3" id="KW-1185">Reference proteome</keyword>
<organism evidence="2 3">
    <name type="scientific">Eumeta variegata</name>
    <name type="common">Bagworm moth</name>
    <name type="synonym">Eumeta japonica</name>
    <dbReference type="NCBI Taxonomy" id="151549"/>
    <lineage>
        <taxon>Eukaryota</taxon>
        <taxon>Metazoa</taxon>
        <taxon>Ecdysozoa</taxon>
        <taxon>Arthropoda</taxon>
        <taxon>Hexapoda</taxon>
        <taxon>Insecta</taxon>
        <taxon>Pterygota</taxon>
        <taxon>Neoptera</taxon>
        <taxon>Endopterygota</taxon>
        <taxon>Lepidoptera</taxon>
        <taxon>Glossata</taxon>
        <taxon>Ditrysia</taxon>
        <taxon>Tineoidea</taxon>
        <taxon>Psychidae</taxon>
        <taxon>Oiketicinae</taxon>
        <taxon>Eumeta</taxon>
    </lineage>
</organism>
<name>A0A4C1XMG4_EUMVA</name>
<feature type="compositionally biased region" description="Low complexity" evidence="1">
    <location>
        <begin position="1"/>
        <end position="29"/>
    </location>
</feature>
<dbReference type="Proteomes" id="UP000299102">
    <property type="component" value="Unassembled WGS sequence"/>
</dbReference>
<feature type="compositionally biased region" description="Basic and acidic residues" evidence="1">
    <location>
        <begin position="31"/>
        <end position="40"/>
    </location>
</feature>
<feature type="region of interest" description="Disordered" evidence="1">
    <location>
        <begin position="1"/>
        <end position="43"/>
    </location>
</feature>
<sequence>MAEAAAEAAAGAAAGAGEEAAGAERALQLEAEERREEEERRRHREPPIVFRELPAEEVFGELVEALGETPLSPDEQRSLDELHQYLVLGEGSWALGDDFLIFVGRLLNDESVSSTVRVALLRCLAACALRDDVALLLHQDRRDHALMNYAHGVDRLPAAEARALALLICNLFESVASSEWLLYISEWEATGGARSNIRATTKVAVHALLADDDAMRDIGTAIVHNLATKERFFVGKKLRDLLPRGAKSKVTSARAAPPA</sequence>
<accession>A0A4C1XMG4</accession>
<evidence type="ECO:0000313" key="3">
    <source>
        <dbReference type="Proteomes" id="UP000299102"/>
    </source>
</evidence>
<dbReference type="EMBL" id="BGZK01000870">
    <property type="protein sequence ID" value="GBP63467.1"/>
    <property type="molecule type" value="Genomic_DNA"/>
</dbReference>
<protein>
    <submittedName>
        <fullName evidence="2">Uncharacterized protein</fullName>
    </submittedName>
</protein>
<gene>
    <name evidence="2" type="ORF">EVAR_49520_1</name>
</gene>
<evidence type="ECO:0000256" key="1">
    <source>
        <dbReference type="SAM" id="MobiDB-lite"/>
    </source>
</evidence>
<dbReference type="AlphaFoldDB" id="A0A4C1XMG4"/>
<dbReference type="STRING" id="151549.A0A4C1XMG4"/>
<proteinExistence type="predicted"/>
<comment type="caution">
    <text evidence="2">The sequence shown here is derived from an EMBL/GenBank/DDBJ whole genome shotgun (WGS) entry which is preliminary data.</text>
</comment>